<accession>A0A1G1Z272</accession>
<comment type="caution">
    <text evidence="7">The sequence shown here is derived from an EMBL/GenBank/DDBJ whole genome shotgun (WGS) entry which is preliminary data.</text>
</comment>
<dbReference type="Gene3D" id="3.40.30.10">
    <property type="entry name" value="Glutaredoxin"/>
    <property type="match status" value="1"/>
</dbReference>
<dbReference type="PANTHER" id="PTHR13887">
    <property type="entry name" value="GLUTATHIONE S-TRANSFERASE KAPPA"/>
    <property type="match status" value="1"/>
</dbReference>
<dbReference type="InterPro" id="IPR013766">
    <property type="entry name" value="Thioredoxin_domain"/>
</dbReference>
<dbReference type="PROSITE" id="PS51352">
    <property type="entry name" value="THIOREDOXIN_2"/>
    <property type="match status" value="1"/>
</dbReference>
<evidence type="ECO:0000256" key="2">
    <source>
        <dbReference type="ARBA" id="ARBA00022729"/>
    </source>
</evidence>
<proteinExistence type="inferred from homology"/>
<comment type="similarity">
    <text evidence="1">Belongs to the thioredoxin family. DsbA subfamily.</text>
</comment>
<keyword evidence="5" id="KW-0676">Redox-active center</keyword>
<organism evidence="7 8">
    <name type="scientific">Candidatus Colwellbacteria bacterium RIFCSPHIGHO2_02_FULL_43_15</name>
    <dbReference type="NCBI Taxonomy" id="1797686"/>
    <lineage>
        <taxon>Bacteria</taxon>
        <taxon>Candidatus Colwelliibacteriota</taxon>
    </lineage>
</organism>
<feature type="domain" description="Thioredoxin" evidence="6">
    <location>
        <begin position="1"/>
        <end position="173"/>
    </location>
</feature>
<dbReference type="SUPFAM" id="SSF52833">
    <property type="entry name" value="Thioredoxin-like"/>
    <property type="match status" value="1"/>
</dbReference>
<dbReference type="GO" id="GO:0016491">
    <property type="term" value="F:oxidoreductase activity"/>
    <property type="evidence" value="ECO:0007669"/>
    <property type="project" value="UniProtKB-KW"/>
</dbReference>
<evidence type="ECO:0000313" key="8">
    <source>
        <dbReference type="Proteomes" id="UP000178651"/>
    </source>
</evidence>
<sequence>MPKAGDWVQGPSGAPAVLVEYSDLQCPACASYYPLLKQLKEDFGDKMQFVYRHFPLKNIHDNAVLAASAAEAAGKQGKFWEMHDILFERQSDWAESDKGEELMTGYADELKLNPEQFKTDLNSGEINDKVEKAYAEATTAGITSTPTFFLNGERLQNPKSYDEFKAVIQRAIDSQGQ</sequence>
<dbReference type="InterPro" id="IPR036249">
    <property type="entry name" value="Thioredoxin-like_sf"/>
</dbReference>
<evidence type="ECO:0000256" key="5">
    <source>
        <dbReference type="ARBA" id="ARBA00023284"/>
    </source>
</evidence>
<evidence type="ECO:0000259" key="6">
    <source>
        <dbReference type="PROSITE" id="PS51352"/>
    </source>
</evidence>
<protein>
    <recommendedName>
        <fullName evidence="6">Thioredoxin domain-containing protein</fullName>
    </recommendedName>
</protein>
<dbReference type="Pfam" id="PF13462">
    <property type="entry name" value="Thioredoxin_4"/>
    <property type="match status" value="1"/>
</dbReference>
<evidence type="ECO:0000256" key="3">
    <source>
        <dbReference type="ARBA" id="ARBA00023002"/>
    </source>
</evidence>
<gene>
    <name evidence="7" type="ORF">A3D47_00510</name>
</gene>
<dbReference type="PANTHER" id="PTHR13887:SF14">
    <property type="entry name" value="DISULFIDE BOND FORMATION PROTEIN D"/>
    <property type="match status" value="1"/>
</dbReference>
<dbReference type="Proteomes" id="UP000178651">
    <property type="component" value="Unassembled WGS sequence"/>
</dbReference>
<evidence type="ECO:0000256" key="1">
    <source>
        <dbReference type="ARBA" id="ARBA00005791"/>
    </source>
</evidence>
<evidence type="ECO:0000256" key="4">
    <source>
        <dbReference type="ARBA" id="ARBA00023157"/>
    </source>
</evidence>
<name>A0A1G1Z272_9BACT</name>
<dbReference type="EMBL" id="MHIU01000005">
    <property type="protein sequence ID" value="OGY58106.1"/>
    <property type="molecule type" value="Genomic_DNA"/>
</dbReference>
<keyword evidence="3" id="KW-0560">Oxidoreductase</keyword>
<reference evidence="7 8" key="1">
    <citation type="journal article" date="2016" name="Nat. Commun.">
        <title>Thousands of microbial genomes shed light on interconnected biogeochemical processes in an aquifer system.</title>
        <authorList>
            <person name="Anantharaman K."/>
            <person name="Brown C.T."/>
            <person name="Hug L.A."/>
            <person name="Sharon I."/>
            <person name="Castelle C.J."/>
            <person name="Probst A.J."/>
            <person name="Thomas B.C."/>
            <person name="Singh A."/>
            <person name="Wilkins M.J."/>
            <person name="Karaoz U."/>
            <person name="Brodie E.L."/>
            <person name="Williams K.H."/>
            <person name="Hubbard S.S."/>
            <person name="Banfield J.F."/>
        </authorList>
    </citation>
    <scope>NUCLEOTIDE SEQUENCE [LARGE SCALE GENOMIC DNA]</scope>
</reference>
<keyword evidence="2" id="KW-0732">Signal</keyword>
<keyword evidence="4" id="KW-1015">Disulfide bond</keyword>
<dbReference type="AlphaFoldDB" id="A0A1G1Z272"/>
<dbReference type="InterPro" id="IPR012336">
    <property type="entry name" value="Thioredoxin-like_fold"/>
</dbReference>
<evidence type="ECO:0000313" key="7">
    <source>
        <dbReference type="EMBL" id="OGY58106.1"/>
    </source>
</evidence>